<keyword evidence="1" id="KW-0472">Membrane</keyword>
<keyword evidence="1" id="KW-0812">Transmembrane</keyword>
<feature type="transmembrane region" description="Helical" evidence="1">
    <location>
        <begin position="6"/>
        <end position="26"/>
    </location>
</feature>
<feature type="non-terminal residue" evidence="2">
    <location>
        <position position="46"/>
    </location>
</feature>
<comment type="caution">
    <text evidence="2">The sequence shown here is derived from an EMBL/GenBank/DDBJ whole genome shotgun (WGS) entry which is preliminary data.</text>
</comment>
<evidence type="ECO:0000256" key="1">
    <source>
        <dbReference type="SAM" id="Phobius"/>
    </source>
</evidence>
<proteinExistence type="predicted"/>
<dbReference type="EMBL" id="BARS01045043">
    <property type="protein sequence ID" value="GAG29068.1"/>
    <property type="molecule type" value="Genomic_DNA"/>
</dbReference>
<organism evidence="2">
    <name type="scientific">marine sediment metagenome</name>
    <dbReference type="NCBI Taxonomy" id="412755"/>
    <lineage>
        <taxon>unclassified sequences</taxon>
        <taxon>metagenomes</taxon>
        <taxon>ecological metagenomes</taxon>
    </lineage>
</organism>
<reference evidence="2" key="1">
    <citation type="journal article" date="2014" name="Front. Microbiol.">
        <title>High frequency of phylogenetically diverse reductive dehalogenase-homologous genes in deep subseafloor sedimentary metagenomes.</title>
        <authorList>
            <person name="Kawai M."/>
            <person name="Futagami T."/>
            <person name="Toyoda A."/>
            <person name="Takaki Y."/>
            <person name="Nishi S."/>
            <person name="Hori S."/>
            <person name="Arai W."/>
            <person name="Tsubouchi T."/>
            <person name="Morono Y."/>
            <person name="Uchiyama I."/>
            <person name="Ito T."/>
            <person name="Fujiyama A."/>
            <person name="Inagaki F."/>
            <person name="Takami H."/>
        </authorList>
    </citation>
    <scope>NUCLEOTIDE SEQUENCE</scope>
    <source>
        <strain evidence="2">Expedition CK06-06</strain>
    </source>
</reference>
<sequence length="46" mass="4779">MEGRSVVRIGVGLAGLGVVCGVVALWSRQPTVSRKELQPGSEQVAT</sequence>
<dbReference type="AlphaFoldDB" id="X0WXB1"/>
<accession>X0WXB1</accession>
<name>X0WXB1_9ZZZZ</name>
<gene>
    <name evidence="2" type="ORF">S01H1_67968</name>
</gene>
<protein>
    <submittedName>
        <fullName evidence="2">Uncharacterized protein</fullName>
    </submittedName>
</protein>
<keyword evidence="1" id="KW-1133">Transmembrane helix</keyword>
<evidence type="ECO:0000313" key="2">
    <source>
        <dbReference type="EMBL" id="GAG29068.1"/>
    </source>
</evidence>